<comment type="caution">
    <text evidence="3">The sequence shown here is derived from an EMBL/GenBank/DDBJ whole genome shotgun (WGS) entry which is preliminary data.</text>
</comment>
<feature type="signal peptide" evidence="2">
    <location>
        <begin position="1"/>
        <end position="20"/>
    </location>
</feature>
<evidence type="ECO:0000313" key="3">
    <source>
        <dbReference type="EMBL" id="MBB4675753.1"/>
    </source>
</evidence>
<dbReference type="EMBL" id="JACHMH010000001">
    <property type="protein sequence ID" value="MBB4675753.1"/>
    <property type="molecule type" value="Genomic_DNA"/>
</dbReference>
<name>A0A7W7C9I4_9PSEU</name>
<dbReference type="AlphaFoldDB" id="A0A7W7C9I4"/>
<feature type="chain" id="PRO_5038402476" evidence="2">
    <location>
        <begin position="21"/>
        <end position="368"/>
    </location>
</feature>
<dbReference type="RefSeq" id="WP_185001676.1">
    <property type="nucleotide sequence ID" value="NZ_BAAAUI010000077.1"/>
</dbReference>
<reference evidence="3 4" key="1">
    <citation type="submission" date="2020-08" db="EMBL/GenBank/DDBJ databases">
        <title>Sequencing the genomes of 1000 actinobacteria strains.</title>
        <authorList>
            <person name="Klenk H.-P."/>
        </authorList>
    </citation>
    <scope>NUCLEOTIDE SEQUENCE [LARGE SCALE GENOMIC DNA]</scope>
    <source>
        <strain evidence="3 4">DSM 44230</strain>
    </source>
</reference>
<evidence type="ECO:0000256" key="2">
    <source>
        <dbReference type="SAM" id="SignalP"/>
    </source>
</evidence>
<protein>
    <submittedName>
        <fullName evidence="3">Uncharacterized protein</fullName>
    </submittedName>
</protein>
<evidence type="ECO:0000256" key="1">
    <source>
        <dbReference type="SAM" id="MobiDB-lite"/>
    </source>
</evidence>
<dbReference type="Proteomes" id="UP000533598">
    <property type="component" value="Unassembled WGS sequence"/>
</dbReference>
<sequence length="368" mass="40012">MRTGLLLLAAAMAVAVPAPAAAAAPPDLCVAPANLDLRKQAHYDFTMIYKSRCAVTRNWNREFADLTADNGTVSVTTSTALAGSIASVRWGGREIIGSGGHGAAFQWALRPLVNRLDNPGGKPGPTECFNPTQAGSQDDDRGTKPPFHGDSTSALYDPKLTGATISSVNRMANYVPYGQEGHPNPGETPNCKATDYQEFKSPFSDGLSPYVLWSQIALAPDHELPLPNVFRIRGDISTEDVPRTVAGTLVAYTHRDFSAQYKYNPDTKALAEFGHDEGGQDQPVLRCTPTGSHCLAFYLQRSRFPASGTYFWAHSEAPRAYNAWGGAYTMEITNYTHEFRGLNAEVFAAVGDRELVLRTLDKLRELKP</sequence>
<accession>A0A7W7C9I4</accession>
<proteinExistence type="predicted"/>
<keyword evidence="4" id="KW-1185">Reference proteome</keyword>
<gene>
    <name evidence="3" type="ORF">HNR67_001871</name>
</gene>
<feature type="region of interest" description="Disordered" evidence="1">
    <location>
        <begin position="116"/>
        <end position="155"/>
    </location>
</feature>
<evidence type="ECO:0000313" key="4">
    <source>
        <dbReference type="Proteomes" id="UP000533598"/>
    </source>
</evidence>
<keyword evidence="2" id="KW-0732">Signal</keyword>
<organism evidence="3 4">
    <name type="scientific">Crossiella cryophila</name>
    <dbReference type="NCBI Taxonomy" id="43355"/>
    <lineage>
        <taxon>Bacteria</taxon>
        <taxon>Bacillati</taxon>
        <taxon>Actinomycetota</taxon>
        <taxon>Actinomycetes</taxon>
        <taxon>Pseudonocardiales</taxon>
        <taxon>Pseudonocardiaceae</taxon>
        <taxon>Crossiella</taxon>
    </lineage>
</organism>